<keyword evidence="6" id="KW-0680">Restriction system</keyword>
<dbReference type="InterPro" id="IPR003356">
    <property type="entry name" value="DNA_methylase_A-5"/>
</dbReference>
<dbReference type="PANTHER" id="PTHR42933:SF1">
    <property type="entry name" value="SITE-SPECIFIC DNA-METHYLTRANSFERASE (ADENINE-SPECIFIC)"/>
    <property type="match status" value="1"/>
</dbReference>
<keyword evidence="3 10" id="KW-0489">Methyltransferase</keyword>
<dbReference type="SUPFAM" id="SSF53335">
    <property type="entry name" value="S-adenosyl-L-methionine-dependent methyltransferases"/>
    <property type="match status" value="1"/>
</dbReference>
<dbReference type="InterPro" id="IPR029063">
    <property type="entry name" value="SAM-dependent_MTases_sf"/>
</dbReference>
<dbReference type="Proteomes" id="UP000186106">
    <property type="component" value="Unassembled WGS sequence"/>
</dbReference>
<dbReference type="REBASE" id="282444">
    <property type="entry name" value="Cjo16927ORF11270P"/>
</dbReference>
<evidence type="ECO:0000313" key="11">
    <source>
        <dbReference type="Proteomes" id="UP000186106"/>
    </source>
</evidence>
<proteinExistence type="inferred from homology"/>
<sequence length="631" mass="72507">MTNEKKTDIFISRLLENAEIQYTPNGSDIKEVQDALKTASKKGTGKIGFPEFVAISNDFILVIENKSNIEKQALYEDDVQQILSTDKKAITNYAENGALHYAKEIVAKTNFKKIFAFGCSGDEKHHIIRPLYVDEYGCKLLEKIENFENFKESKIEQFYREQVLGETPPKVLETEELIKKASDLHEALRNYGQLGDKEKPLVVSAILLALADVNNFKSQQLTGDNIDTDGNKIYRSIETYMKKVNVKPEEKKQTVLNQFIIIKDRTLLNQIDDRLAKTPLKYFTEFIETNILHSIKANKKGDVLGSFYGEFMKYSGGDGQSLGVVLTPDSITELFCDLAELKITDRVFDPCCGTASFLVEAMHRMVNLSDNEQQKIEIKSNQLHGIEIREDMFSIATTNMILRDDGKSNLTNENFLKKTTKELRKKNYTVGFINPPYSQAKGKDTAHLSEIHFIEHLLESLSNNAICIAIVPQSTMVGKTNEDKKIKKRILEKHTLKGVITLNKQTFYRIGVNPCIAVFTAHKPHDVAARCKFINYEDDGYIISKHIGLTKTVRNEERKQLLLDCWFDKKDTESKFMVKTTIEPDDEWLHSFYYFNDEIPKEEDFEKTIADYLTFEFNMIMQDREYLFEND</sequence>
<protein>
    <recommendedName>
        <fullName evidence="2">site-specific DNA-methyltransferase (adenine-specific)</fullName>
        <ecNumber evidence="2">2.1.1.72</ecNumber>
    </recommendedName>
</protein>
<evidence type="ECO:0000256" key="7">
    <source>
        <dbReference type="ARBA" id="ARBA00047942"/>
    </source>
</evidence>
<evidence type="ECO:0000313" key="9">
    <source>
        <dbReference type="EMBL" id="AZB00167.1"/>
    </source>
</evidence>
<dbReference type="AlphaFoldDB" id="A0A1N7IGS8"/>
<dbReference type="GO" id="GO:0032259">
    <property type="term" value="P:methylation"/>
    <property type="evidence" value="ECO:0007669"/>
    <property type="project" value="UniProtKB-KW"/>
</dbReference>
<accession>A0A1N7IGS8</accession>
<dbReference type="EMBL" id="CP033926">
    <property type="protein sequence ID" value="AZB00167.1"/>
    <property type="molecule type" value="Genomic_DNA"/>
</dbReference>
<dbReference type="Pfam" id="PF02384">
    <property type="entry name" value="N6_Mtase"/>
    <property type="match status" value="1"/>
</dbReference>
<reference evidence="10 11" key="1">
    <citation type="submission" date="2017-01" db="EMBL/GenBank/DDBJ databases">
        <authorList>
            <person name="Mah S.A."/>
            <person name="Swanson W.J."/>
            <person name="Moy G.W."/>
            <person name="Vacquier V.D."/>
        </authorList>
    </citation>
    <scope>NUCLEOTIDE SEQUENCE [LARGE SCALE GENOMIC DNA]</scope>
    <source>
        <strain evidence="10 11">DSM 16927</strain>
    </source>
</reference>
<dbReference type="GO" id="GO:0009307">
    <property type="term" value="P:DNA restriction-modification system"/>
    <property type="evidence" value="ECO:0007669"/>
    <property type="project" value="UniProtKB-KW"/>
</dbReference>
<evidence type="ECO:0000256" key="6">
    <source>
        <dbReference type="ARBA" id="ARBA00022747"/>
    </source>
</evidence>
<feature type="domain" description="DNA methylase adenine-specific" evidence="8">
    <location>
        <begin position="300"/>
        <end position="583"/>
    </location>
</feature>
<evidence type="ECO:0000313" key="10">
    <source>
        <dbReference type="EMBL" id="SIS36314.1"/>
    </source>
</evidence>
<evidence type="ECO:0000256" key="5">
    <source>
        <dbReference type="ARBA" id="ARBA00022691"/>
    </source>
</evidence>
<dbReference type="OrthoDB" id="9814572at2"/>
<comment type="similarity">
    <text evidence="1">Belongs to the N(4)/N(6)-methyltransferase family.</text>
</comment>
<evidence type="ECO:0000259" key="8">
    <source>
        <dbReference type="Pfam" id="PF02384"/>
    </source>
</evidence>
<dbReference type="PANTHER" id="PTHR42933">
    <property type="entry name" value="SLR6095 PROTEIN"/>
    <property type="match status" value="1"/>
</dbReference>
<dbReference type="GO" id="GO:0003677">
    <property type="term" value="F:DNA binding"/>
    <property type="evidence" value="ECO:0007669"/>
    <property type="project" value="InterPro"/>
</dbReference>
<dbReference type="EC" id="2.1.1.72" evidence="2"/>
<evidence type="ECO:0000256" key="3">
    <source>
        <dbReference type="ARBA" id="ARBA00022603"/>
    </source>
</evidence>
<dbReference type="PRINTS" id="PR00507">
    <property type="entry name" value="N12N6MTFRASE"/>
</dbReference>
<organism evidence="10 11">
    <name type="scientific">Chryseobacterium joostei</name>
    <dbReference type="NCBI Taxonomy" id="112234"/>
    <lineage>
        <taxon>Bacteria</taxon>
        <taxon>Pseudomonadati</taxon>
        <taxon>Bacteroidota</taxon>
        <taxon>Flavobacteriia</taxon>
        <taxon>Flavobacteriales</taxon>
        <taxon>Weeksellaceae</taxon>
        <taxon>Chryseobacterium group</taxon>
        <taxon>Chryseobacterium</taxon>
    </lineage>
</organism>
<dbReference type="STRING" id="112234.SAMN05421768_105174"/>
<reference evidence="9 12" key="2">
    <citation type="submission" date="2018-11" db="EMBL/GenBank/DDBJ databases">
        <title>Proposal to divide the Flavobacteriaceae and reorganize its genera based on Amino Acid Identity values calculated from whole genome sequences.</title>
        <authorList>
            <person name="Nicholson A.C."/>
            <person name="Gulvik C.A."/>
            <person name="Whitney A.M."/>
            <person name="Humrighouse B.W."/>
            <person name="Bell M."/>
            <person name="Holmes B."/>
            <person name="Steigerwalt A.G."/>
            <person name="Villarma A."/>
            <person name="Sheth M."/>
            <person name="Batra D."/>
            <person name="Pryor J."/>
            <person name="Bernardet J.-F."/>
            <person name="Hugo C."/>
            <person name="Kampfer P."/>
            <person name="Newman J."/>
            <person name="McQuiston J.R."/>
        </authorList>
    </citation>
    <scope>NUCLEOTIDE SEQUENCE [LARGE SCALE GENOMIC DNA]</scope>
    <source>
        <strain evidence="9 12">DSM 16927</strain>
    </source>
</reference>
<name>A0A1N7IGS8_9FLAO</name>
<dbReference type="EMBL" id="FTNZ01000005">
    <property type="protein sequence ID" value="SIS36314.1"/>
    <property type="molecule type" value="Genomic_DNA"/>
</dbReference>
<dbReference type="Proteomes" id="UP000279541">
    <property type="component" value="Chromosome"/>
</dbReference>
<keyword evidence="12" id="KW-1185">Reference proteome</keyword>
<evidence type="ECO:0000256" key="2">
    <source>
        <dbReference type="ARBA" id="ARBA00011900"/>
    </source>
</evidence>
<evidence type="ECO:0000256" key="4">
    <source>
        <dbReference type="ARBA" id="ARBA00022679"/>
    </source>
</evidence>
<dbReference type="GO" id="GO:0008170">
    <property type="term" value="F:N-methyltransferase activity"/>
    <property type="evidence" value="ECO:0007669"/>
    <property type="project" value="InterPro"/>
</dbReference>
<dbReference type="Gene3D" id="3.40.50.150">
    <property type="entry name" value="Vaccinia Virus protein VP39"/>
    <property type="match status" value="1"/>
</dbReference>
<dbReference type="RefSeq" id="WP_076354687.1">
    <property type="nucleotide sequence ID" value="NZ_CP033926.1"/>
</dbReference>
<gene>
    <name evidence="9" type="ORF">EG359_11270</name>
    <name evidence="10" type="ORF">SAMN05421768_105174</name>
</gene>
<dbReference type="KEGG" id="cjt:EG359_11270"/>
<evidence type="ECO:0000256" key="1">
    <source>
        <dbReference type="ARBA" id="ARBA00006594"/>
    </source>
</evidence>
<dbReference type="InterPro" id="IPR051537">
    <property type="entry name" value="DNA_Adenine_Mtase"/>
</dbReference>
<comment type="catalytic activity">
    <reaction evidence="7">
        <text>a 2'-deoxyadenosine in DNA + S-adenosyl-L-methionine = an N(6)-methyl-2'-deoxyadenosine in DNA + S-adenosyl-L-homocysteine + H(+)</text>
        <dbReference type="Rhea" id="RHEA:15197"/>
        <dbReference type="Rhea" id="RHEA-COMP:12418"/>
        <dbReference type="Rhea" id="RHEA-COMP:12419"/>
        <dbReference type="ChEBI" id="CHEBI:15378"/>
        <dbReference type="ChEBI" id="CHEBI:57856"/>
        <dbReference type="ChEBI" id="CHEBI:59789"/>
        <dbReference type="ChEBI" id="CHEBI:90615"/>
        <dbReference type="ChEBI" id="CHEBI:90616"/>
        <dbReference type="EC" id="2.1.1.72"/>
    </reaction>
</comment>
<evidence type="ECO:0000313" key="12">
    <source>
        <dbReference type="Proteomes" id="UP000279541"/>
    </source>
</evidence>
<keyword evidence="5" id="KW-0949">S-adenosyl-L-methionine</keyword>
<keyword evidence="4" id="KW-0808">Transferase</keyword>
<dbReference type="GO" id="GO:0009007">
    <property type="term" value="F:site-specific DNA-methyltransferase (adenine-specific) activity"/>
    <property type="evidence" value="ECO:0007669"/>
    <property type="project" value="UniProtKB-EC"/>
</dbReference>